<protein>
    <recommendedName>
        <fullName evidence="4">Transglutaminase-like domain-containing protein</fullName>
    </recommendedName>
</protein>
<keyword evidence="1" id="KW-0472">Membrane</keyword>
<dbReference type="EMBL" id="AP027272">
    <property type="protein sequence ID" value="BDX05581.1"/>
    <property type="molecule type" value="Genomic_DNA"/>
</dbReference>
<keyword evidence="1" id="KW-1133">Transmembrane helix</keyword>
<evidence type="ECO:0000256" key="1">
    <source>
        <dbReference type="SAM" id="Phobius"/>
    </source>
</evidence>
<reference evidence="2" key="1">
    <citation type="submission" date="2023-01" db="EMBL/GenBank/DDBJ databases">
        <title>Complete genome sequence of Planctobacterium marinum strain Dej080120_11.</title>
        <authorList>
            <person name="Ueki S."/>
            <person name="Maruyama F."/>
        </authorList>
    </citation>
    <scope>NUCLEOTIDE SEQUENCE</scope>
    <source>
        <strain evidence="2">Dej080120_11</strain>
    </source>
</reference>
<organism evidence="2 3">
    <name type="scientific">Planctobacterium marinum</name>
    <dbReference type="NCBI Taxonomy" id="1631968"/>
    <lineage>
        <taxon>Bacteria</taxon>
        <taxon>Pseudomonadati</taxon>
        <taxon>Pseudomonadota</taxon>
        <taxon>Gammaproteobacteria</taxon>
        <taxon>Alteromonadales</taxon>
        <taxon>Alteromonadaceae</taxon>
        <taxon>Planctobacterium</taxon>
    </lineage>
</organism>
<accession>A0AA48KNJ1</accession>
<evidence type="ECO:0000313" key="2">
    <source>
        <dbReference type="EMBL" id="BDX05581.1"/>
    </source>
</evidence>
<evidence type="ECO:0008006" key="4">
    <source>
        <dbReference type="Google" id="ProtNLM"/>
    </source>
</evidence>
<keyword evidence="1" id="KW-0812">Transmembrane</keyword>
<gene>
    <name evidence="2" type="ORF">MACH26_11020</name>
</gene>
<dbReference type="RefSeq" id="WP_338291563.1">
    <property type="nucleotide sequence ID" value="NZ_AP027272.1"/>
</dbReference>
<name>A0AA48KNJ1_9ALTE</name>
<dbReference type="KEGG" id="pmaw:MACH26_11020"/>
<dbReference type="Gene3D" id="3.10.620.30">
    <property type="match status" value="1"/>
</dbReference>
<proteinExistence type="predicted"/>
<sequence>MPKGIAGTYKQFVSGSVLALMVIICVPSYAAQTYFHKEDNNDSIELRYRWQDFFGTHRSLAFKLNKSAIATQNKQNKVFRPEIAQRYVFMELQRKAQTINPKEARVRFIPRGDELQIKIKSRSQQMIDKWMGELTLEREAAFDRYLEMNYYSRYESPYGQVGVKPDHIRFINEAVTALLPASQALYELMDEDSTSRAYVNMILSWVQSIPYNPLEDRMASNGAGYIPPSEVLLTNKGDCDSKAALTAALLRSLLPNLHMTLVYLPDHALLGANLPHFDGEEKVSDGGIDYLLLDPTGPSLMKVGEVSDETARYINNDMFRLEKLPGQIN</sequence>
<keyword evidence="3" id="KW-1185">Reference proteome</keyword>
<feature type="transmembrane region" description="Helical" evidence="1">
    <location>
        <begin position="12"/>
        <end position="31"/>
    </location>
</feature>
<dbReference type="AlphaFoldDB" id="A0AA48KNJ1"/>
<evidence type="ECO:0000313" key="3">
    <source>
        <dbReference type="Proteomes" id="UP001333710"/>
    </source>
</evidence>
<dbReference type="Proteomes" id="UP001333710">
    <property type="component" value="Chromosome"/>
</dbReference>